<organism evidence="10 11">
    <name type="scientific">Abeliophyllum distichum</name>
    <dbReference type="NCBI Taxonomy" id="126358"/>
    <lineage>
        <taxon>Eukaryota</taxon>
        <taxon>Viridiplantae</taxon>
        <taxon>Streptophyta</taxon>
        <taxon>Embryophyta</taxon>
        <taxon>Tracheophyta</taxon>
        <taxon>Spermatophyta</taxon>
        <taxon>Magnoliopsida</taxon>
        <taxon>eudicotyledons</taxon>
        <taxon>Gunneridae</taxon>
        <taxon>Pentapetalae</taxon>
        <taxon>asterids</taxon>
        <taxon>lamiids</taxon>
        <taxon>Lamiales</taxon>
        <taxon>Oleaceae</taxon>
        <taxon>Forsythieae</taxon>
        <taxon>Abeliophyllum</taxon>
    </lineage>
</organism>
<keyword evidence="6" id="KW-0067">ATP-binding</keyword>
<comment type="catalytic activity">
    <reaction evidence="7">
        <text>L-threonyl-[protein] + ATP = O-phospho-L-threonyl-[protein] + ADP + H(+)</text>
        <dbReference type="Rhea" id="RHEA:46608"/>
        <dbReference type="Rhea" id="RHEA-COMP:11060"/>
        <dbReference type="Rhea" id="RHEA-COMP:11605"/>
        <dbReference type="ChEBI" id="CHEBI:15378"/>
        <dbReference type="ChEBI" id="CHEBI:30013"/>
        <dbReference type="ChEBI" id="CHEBI:30616"/>
        <dbReference type="ChEBI" id="CHEBI:61977"/>
        <dbReference type="ChEBI" id="CHEBI:456216"/>
        <dbReference type="EC" id="2.7.11.1"/>
    </reaction>
</comment>
<keyword evidence="11" id="KW-1185">Reference proteome</keyword>
<evidence type="ECO:0000256" key="3">
    <source>
        <dbReference type="ARBA" id="ARBA00022679"/>
    </source>
</evidence>
<evidence type="ECO:0000256" key="6">
    <source>
        <dbReference type="ARBA" id="ARBA00022840"/>
    </source>
</evidence>
<dbReference type="Proteomes" id="UP001604336">
    <property type="component" value="Unassembled WGS sequence"/>
</dbReference>
<dbReference type="InterPro" id="IPR011009">
    <property type="entry name" value="Kinase-like_dom_sf"/>
</dbReference>
<evidence type="ECO:0000256" key="7">
    <source>
        <dbReference type="ARBA" id="ARBA00047899"/>
    </source>
</evidence>
<dbReference type="SMART" id="SM00220">
    <property type="entry name" value="S_TKc"/>
    <property type="match status" value="1"/>
</dbReference>
<dbReference type="EC" id="2.7.11.1" evidence="1"/>
<comment type="caution">
    <text evidence="10">The sequence shown here is derived from an EMBL/GenBank/DDBJ whole genome shotgun (WGS) entry which is preliminary data.</text>
</comment>
<evidence type="ECO:0000259" key="9">
    <source>
        <dbReference type="PROSITE" id="PS50011"/>
    </source>
</evidence>
<evidence type="ECO:0000256" key="8">
    <source>
        <dbReference type="ARBA" id="ARBA00048679"/>
    </source>
</evidence>
<dbReference type="Pfam" id="PF00069">
    <property type="entry name" value="Pkinase"/>
    <property type="match status" value="1"/>
</dbReference>
<sequence>MHDDEDREIPYLDLQNLKVLSALGRGAKGVVFLVQTEKGELLALKAILRSSIEKKKVSSNIDPNEYRRICFEREVLGSLHHPLLPKLNGVLLTEKIVGYAIDYCPGRDLNSLRKNQTEKMFSDDIIRFYAAELVLALEYLHGLGIVYRDLKPENLLHPKSFIVSTMHDCNVKKTLFKSSAGNLLKAFSAANTNSSIVDGDS</sequence>
<dbReference type="PANTHER" id="PTHR45637">
    <property type="entry name" value="FLIPPASE KINASE 1-RELATED"/>
    <property type="match status" value="1"/>
</dbReference>
<reference evidence="11" key="1">
    <citation type="submission" date="2024-07" db="EMBL/GenBank/DDBJ databases">
        <title>Two chromosome-level genome assemblies of Korean endemic species Abeliophyllum distichum and Forsythia ovata (Oleaceae).</title>
        <authorList>
            <person name="Jang H."/>
        </authorList>
    </citation>
    <scope>NUCLEOTIDE SEQUENCE [LARGE SCALE GENOMIC DNA]</scope>
</reference>
<keyword evidence="4" id="KW-0547">Nucleotide-binding</keyword>
<dbReference type="GO" id="GO:0004674">
    <property type="term" value="F:protein serine/threonine kinase activity"/>
    <property type="evidence" value="ECO:0007669"/>
    <property type="project" value="UniProtKB-KW"/>
</dbReference>
<proteinExistence type="predicted"/>
<evidence type="ECO:0000256" key="2">
    <source>
        <dbReference type="ARBA" id="ARBA00022527"/>
    </source>
</evidence>
<evidence type="ECO:0000256" key="5">
    <source>
        <dbReference type="ARBA" id="ARBA00022777"/>
    </source>
</evidence>
<feature type="domain" description="Protein kinase" evidence="9">
    <location>
        <begin position="17"/>
        <end position="201"/>
    </location>
</feature>
<evidence type="ECO:0000313" key="10">
    <source>
        <dbReference type="EMBL" id="KAL2487440.1"/>
    </source>
</evidence>
<dbReference type="GO" id="GO:0005524">
    <property type="term" value="F:ATP binding"/>
    <property type="evidence" value="ECO:0007669"/>
    <property type="project" value="UniProtKB-KW"/>
</dbReference>
<name>A0ABD1RG92_9LAMI</name>
<dbReference type="EMBL" id="JBFOLK010000009">
    <property type="protein sequence ID" value="KAL2487440.1"/>
    <property type="molecule type" value="Genomic_DNA"/>
</dbReference>
<gene>
    <name evidence="10" type="ORF">Adt_32196</name>
</gene>
<evidence type="ECO:0000256" key="4">
    <source>
        <dbReference type="ARBA" id="ARBA00022741"/>
    </source>
</evidence>
<accession>A0ABD1RG92</accession>
<keyword evidence="3" id="KW-0808">Transferase</keyword>
<keyword evidence="2" id="KW-0723">Serine/threonine-protein kinase</keyword>
<dbReference type="Gene3D" id="3.30.200.20">
    <property type="entry name" value="Phosphorylase Kinase, domain 1"/>
    <property type="match status" value="1"/>
</dbReference>
<comment type="catalytic activity">
    <reaction evidence="8">
        <text>L-seryl-[protein] + ATP = O-phospho-L-seryl-[protein] + ADP + H(+)</text>
        <dbReference type="Rhea" id="RHEA:17989"/>
        <dbReference type="Rhea" id="RHEA-COMP:9863"/>
        <dbReference type="Rhea" id="RHEA-COMP:11604"/>
        <dbReference type="ChEBI" id="CHEBI:15378"/>
        <dbReference type="ChEBI" id="CHEBI:29999"/>
        <dbReference type="ChEBI" id="CHEBI:30616"/>
        <dbReference type="ChEBI" id="CHEBI:83421"/>
        <dbReference type="ChEBI" id="CHEBI:456216"/>
        <dbReference type="EC" id="2.7.11.1"/>
    </reaction>
</comment>
<evidence type="ECO:0000313" key="11">
    <source>
        <dbReference type="Proteomes" id="UP001604336"/>
    </source>
</evidence>
<dbReference type="AlphaFoldDB" id="A0ABD1RG92"/>
<protein>
    <recommendedName>
        <fullName evidence="1">non-specific serine/threonine protein kinase</fullName>
        <ecNumber evidence="1">2.7.11.1</ecNumber>
    </recommendedName>
</protein>
<dbReference type="InterPro" id="IPR000719">
    <property type="entry name" value="Prot_kinase_dom"/>
</dbReference>
<dbReference type="Gene3D" id="1.10.510.10">
    <property type="entry name" value="Transferase(Phosphotransferase) domain 1"/>
    <property type="match status" value="1"/>
</dbReference>
<dbReference type="PROSITE" id="PS50011">
    <property type="entry name" value="PROTEIN_KINASE_DOM"/>
    <property type="match status" value="1"/>
</dbReference>
<dbReference type="FunFam" id="1.10.510.10:FF:000294">
    <property type="entry name" value="Serine/threonine-protein kinase OXI1"/>
    <property type="match status" value="1"/>
</dbReference>
<evidence type="ECO:0000256" key="1">
    <source>
        <dbReference type="ARBA" id="ARBA00012513"/>
    </source>
</evidence>
<keyword evidence="5 10" id="KW-0418">Kinase</keyword>
<dbReference type="SUPFAM" id="SSF56112">
    <property type="entry name" value="Protein kinase-like (PK-like)"/>
    <property type="match status" value="1"/>
</dbReference>